<dbReference type="PROSITE" id="PS50008">
    <property type="entry name" value="PIPLC_Y_DOMAIN"/>
    <property type="match status" value="1"/>
</dbReference>
<dbReference type="Gene3D" id="2.60.40.150">
    <property type="entry name" value="C2 domain"/>
    <property type="match status" value="1"/>
</dbReference>
<dbReference type="EC" id="3.1.4.11" evidence="2"/>
<gene>
    <name evidence="5" type="ORF">TCAL_13632</name>
</gene>
<sequence length="409" mass="47054">YLTGNQVTGESSVDAYIKTLRQGCRCVECNSFAVDCWDGDDGEPIIYHGWTLTSKISFKDVISDAILPYAFERSEFPLILSIENHCGLKQQDKMAHYLKTILSECLYTDRVDENATEMPSPFSLKRKILVKAKRLPSGMSENELIQEVLEEDDERDEKRKKITTVRISKRSIIHHLSVTHHQMSLQKISQKLSDCVNYIEAVHFDNFDYSESQGKFYHMSSFGESKAEKLVEDVEIARQFARYNIRQLSRIYPGAKRQDSSNLKPIPFWNTGCQIVCIQILSGQHIPRPDHEMEGDIIDPYVKVRIRGHHLDQTYLNKGKTEHVHNNGFNPVWRSAFFEFLVMIPNLAFLEFRVKDHSKSGKDESLAVFCVPLRMVQEGYRCIPLEDLAGKRLTPASLLVHIKINRNAV</sequence>
<dbReference type="SUPFAM" id="SSF49562">
    <property type="entry name" value="C2 domain (Calcium/lipid-binding domain, CaLB)"/>
    <property type="match status" value="1"/>
</dbReference>
<comment type="caution">
    <text evidence="5">The sequence shown here is derived from an EMBL/GenBank/DDBJ whole genome shotgun (WGS) entry which is preliminary data.</text>
</comment>
<keyword evidence="1" id="KW-0807">Transducer</keyword>
<protein>
    <recommendedName>
        <fullName evidence="2">Phosphoinositide phospholipase C</fullName>
        <ecNumber evidence="2">3.1.4.11</ecNumber>
    </recommendedName>
</protein>
<dbReference type="GO" id="GO:0035556">
    <property type="term" value="P:intracellular signal transduction"/>
    <property type="evidence" value="ECO:0007669"/>
    <property type="project" value="InterPro"/>
</dbReference>
<dbReference type="CDD" id="cd00275">
    <property type="entry name" value="C2_PLC_like"/>
    <property type="match status" value="1"/>
</dbReference>
<dbReference type="InterPro" id="IPR035892">
    <property type="entry name" value="C2_domain_sf"/>
</dbReference>
<organism evidence="5 6">
    <name type="scientific">Tigriopus californicus</name>
    <name type="common">Marine copepod</name>
    <dbReference type="NCBI Taxonomy" id="6832"/>
    <lineage>
        <taxon>Eukaryota</taxon>
        <taxon>Metazoa</taxon>
        <taxon>Ecdysozoa</taxon>
        <taxon>Arthropoda</taxon>
        <taxon>Crustacea</taxon>
        <taxon>Multicrustacea</taxon>
        <taxon>Hexanauplia</taxon>
        <taxon>Copepoda</taxon>
        <taxon>Harpacticoida</taxon>
        <taxon>Harpacticidae</taxon>
        <taxon>Tigriopus</taxon>
    </lineage>
</organism>
<keyword evidence="6" id="KW-1185">Reference proteome</keyword>
<dbReference type="AlphaFoldDB" id="A0A553NZB8"/>
<evidence type="ECO:0000256" key="1">
    <source>
        <dbReference type="ARBA" id="ARBA00023224"/>
    </source>
</evidence>
<evidence type="ECO:0000256" key="2">
    <source>
        <dbReference type="RuleBase" id="RU361133"/>
    </source>
</evidence>
<dbReference type="Pfam" id="PF00388">
    <property type="entry name" value="PI-PLC-X"/>
    <property type="match status" value="1"/>
</dbReference>
<dbReference type="OMA" id="EGEAHMT"/>
<dbReference type="EMBL" id="VCGU01000009">
    <property type="protein sequence ID" value="TRY70768.1"/>
    <property type="molecule type" value="Genomic_DNA"/>
</dbReference>
<proteinExistence type="predicted"/>
<dbReference type="Pfam" id="PF00387">
    <property type="entry name" value="PI-PLC-Y"/>
    <property type="match status" value="1"/>
</dbReference>
<dbReference type="Proteomes" id="UP000318571">
    <property type="component" value="Chromosome 9"/>
</dbReference>
<dbReference type="InterPro" id="IPR000008">
    <property type="entry name" value="C2_dom"/>
</dbReference>
<feature type="non-terminal residue" evidence="5">
    <location>
        <position position="409"/>
    </location>
</feature>
<dbReference type="GO" id="GO:0016042">
    <property type="term" value="P:lipid catabolic process"/>
    <property type="evidence" value="ECO:0007669"/>
    <property type="project" value="UniProtKB-KW"/>
</dbReference>
<keyword evidence="2" id="KW-0442">Lipid degradation</keyword>
<dbReference type="SMART" id="SM00239">
    <property type="entry name" value="C2"/>
    <property type="match status" value="1"/>
</dbReference>
<dbReference type="PANTHER" id="PTHR10336:SF209">
    <property type="entry name" value="PHOSPHOINOSITIDE PHOSPHOLIPASE C"/>
    <property type="match status" value="1"/>
</dbReference>
<dbReference type="InterPro" id="IPR017946">
    <property type="entry name" value="PLC-like_Pdiesterase_TIM-brl"/>
</dbReference>
<feature type="non-terminal residue" evidence="5">
    <location>
        <position position="1"/>
    </location>
</feature>
<dbReference type="SMART" id="SM00148">
    <property type="entry name" value="PLCXc"/>
    <property type="match status" value="1"/>
</dbReference>
<dbReference type="PROSITE" id="PS50007">
    <property type="entry name" value="PIPLC_X_DOMAIN"/>
    <property type="match status" value="1"/>
</dbReference>
<dbReference type="PANTHER" id="PTHR10336">
    <property type="entry name" value="PHOSPHOINOSITIDE-SPECIFIC PHOSPHOLIPASE C FAMILY PROTEIN"/>
    <property type="match status" value="1"/>
</dbReference>
<evidence type="ECO:0000259" key="4">
    <source>
        <dbReference type="PROSITE" id="PS50008"/>
    </source>
</evidence>
<feature type="domain" description="PI-PLC Y-box" evidence="4">
    <location>
        <begin position="192"/>
        <end position="278"/>
    </location>
</feature>
<keyword evidence="2" id="KW-0443">Lipid metabolism</keyword>
<comment type="catalytic activity">
    <reaction evidence="2">
        <text>a 1,2-diacyl-sn-glycero-3-phospho-(1D-myo-inositol-4,5-bisphosphate) + H2O = 1D-myo-inositol 1,4,5-trisphosphate + a 1,2-diacyl-sn-glycerol + H(+)</text>
        <dbReference type="Rhea" id="RHEA:33179"/>
        <dbReference type="ChEBI" id="CHEBI:15377"/>
        <dbReference type="ChEBI" id="CHEBI:15378"/>
        <dbReference type="ChEBI" id="CHEBI:17815"/>
        <dbReference type="ChEBI" id="CHEBI:58456"/>
        <dbReference type="ChEBI" id="CHEBI:203600"/>
        <dbReference type="EC" id="3.1.4.11"/>
    </reaction>
</comment>
<dbReference type="SUPFAM" id="SSF51695">
    <property type="entry name" value="PLC-like phosphodiesterases"/>
    <property type="match status" value="1"/>
</dbReference>
<dbReference type="Gene3D" id="3.20.20.190">
    <property type="entry name" value="Phosphatidylinositol (PI) phosphodiesterase"/>
    <property type="match status" value="1"/>
</dbReference>
<accession>A0A553NZB8</accession>
<evidence type="ECO:0000313" key="5">
    <source>
        <dbReference type="EMBL" id="TRY70768.1"/>
    </source>
</evidence>
<keyword evidence="2" id="KW-0378">Hydrolase</keyword>
<dbReference type="GO" id="GO:0004435">
    <property type="term" value="F:phosphatidylinositol-4,5-bisphosphate phospholipase C activity"/>
    <property type="evidence" value="ECO:0007669"/>
    <property type="project" value="UniProtKB-EC"/>
</dbReference>
<dbReference type="PROSITE" id="PS50004">
    <property type="entry name" value="C2"/>
    <property type="match status" value="1"/>
</dbReference>
<feature type="domain" description="C2" evidence="3">
    <location>
        <begin position="252"/>
        <end position="387"/>
    </location>
</feature>
<dbReference type="InterPro" id="IPR001711">
    <property type="entry name" value="PLipase_C_Pinositol-sp_Y"/>
</dbReference>
<reference evidence="5 6" key="1">
    <citation type="journal article" date="2018" name="Nat. Ecol. Evol.">
        <title>Genomic signatures of mitonuclear coevolution across populations of Tigriopus californicus.</title>
        <authorList>
            <person name="Barreto F.S."/>
            <person name="Watson E.T."/>
            <person name="Lima T.G."/>
            <person name="Willett C.S."/>
            <person name="Edmands S."/>
            <person name="Li W."/>
            <person name="Burton R.S."/>
        </authorList>
    </citation>
    <scope>NUCLEOTIDE SEQUENCE [LARGE SCALE GENOMIC DNA]</scope>
    <source>
        <strain evidence="5 6">San Diego</strain>
    </source>
</reference>
<evidence type="ECO:0000313" key="6">
    <source>
        <dbReference type="Proteomes" id="UP000318571"/>
    </source>
</evidence>
<name>A0A553NZB8_TIGCA</name>
<dbReference type="InterPro" id="IPR001192">
    <property type="entry name" value="PI-PLC_fam"/>
</dbReference>
<dbReference type="PRINTS" id="PR00390">
    <property type="entry name" value="PHPHLIPASEC"/>
</dbReference>
<dbReference type="STRING" id="6832.A0A553NZB8"/>
<evidence type="ECO:0000259" key="3">
    <source>
        <dbReference type="PROSITE" id="PS50004"/>
    </source>
</evidence>
<dbReference type="InterPro" id="IPR000909">
    <property type="entry name" value="PLipase_C_PInositol-sp_X_dom"/>
</dbReference>
<dbReference type="SMART" id="SM00149">
    <property type="entry name" value="PLCYc"/>
    <property type="match status" value="1"/>
</dbReference>